<dbReference type="Gene3D" id="3.30.450.20">
    <property type="entry name" value="PAS domain"/>
    <property type="match status" value="1"/>
</dbReference>
<dbReference type="PANTHER" id="PTHR45339:SF1">
    <property type="entry name" value="HYBRID SIGNAL TRANSDUCTION HISTIDINE KINASE J"/>
    <property type="match status" value="1"/>
</dbReference>
<dbReference type="KEGG" id="bcen:DM39_4765"/>
<feature type="domain" description="Response regulatory" evidence="21">
    <location>
        <begin position="776"/>
        <end position="890"/>
    </location>
</feature>
<proteinExistence type="predicted"/>
<dbReference type="SUPFAM" id="SSF47384">
    <property type="entry name" value="Homodimeric domain of signal transducing histidine kinase"/>
    <property type="match status" value="1"/>
</dbReference>
<dbReference type="CDD" id="cd17546">
    <property type="entry name" value="REC_hyHK_CKI1_RcsC-like"/>
    <property type="match status" value="1"/>
</dbReference>
<evidence type="ECO:0000256" key="19">
    <source>
        <dbReference type="SAM" id="Phobius"/>
    </source>
</evidence>
<evidence type="ECO:0000313" key="23">
    <source>
        <dbReference type="Proteomes" id="UP000029413"/>
    </source>
</evidence>
<dbReference type="SMART" id="SM00387">
    <property type="entry name" value="HATPase_c"/>
    <property type="match status" value="1"/>
</dbReference>
<evidence type="ECO:0000259" key="21">
    <source>
        <dbReference type="PROSITE" id="PS50110"/>
    </source>
</evidence>
<dbReference type="AlphaFoldDB" id="A0AAN0VP45"/>
<evidence type="ECO:0000313" key="22">
    <source>
        <dbReference type="EMBL" id="AIO34536.1"/>
    </source>
</evidence>
<dbReference type="PRINTS" id="PR00344">
    <property type="entry name" value="BCTRLSENSOR"/>
</dbReference>
<keyword evidence="23" id="KW-1185">Reference proteome</keyword>
<evidence type="ECO:0000256" key="8">
    <source>
        <dbReference type="ARBA" id="ARBA00022729"/>
    </source>
</evidence>
<dbReference type="InterPro" id="IPR005467">
    <property type="entry name" value="His_kinase_dom"/>
</dbReference>
<evidence type="ECO:0000256" key="9">
    <source>
        <dbReference type="ARBA" id="ARBA00022741"/>
    </source>
</evidence>
<dbReference type="Gene3D" id="3.30.565.10">
    <property type="entry name" value="Histidine kinase-like ATPase, C-terminal domain"/>
    <property type="match status" value="1"/>
</dbReference>
<gene>
    <name evidence="22" type="ORF">DM39_4765</name>
</gene>
<dbReference type="CDD" id="cd00082">
    <property type="entry name" value="HisKA"/>
    <property type="match status" value="1"/>
</dbReference>
<keyword evidence="9" id="KW-0547">Nucleotide-binding</keyword>
<dbReference type="PROSITE" id="PS50109">
    <property type="entry name" value="HIS_KIN"/>
    <property type="match status" value="1"/>
</dbReference>
<dbReference type="PANTHER" id="PTHR45339">
    <property type="entry name" value="HYBRID SIGNAL TRANSDUCTION HISTIDINE KINASE J"/>
    <property type="match status" value="1"/>
</dbReference>
<comment type="subcellular location">
    <subcellularLocation>
        <location evidence="2">Cell membrane</location>
        <topology evidence="2">Multi-pass membrane protein</topology>
    </subcellularLocation>
</comment>
<evidence type="ECO:0000256" key="5">
    <source>
        <dbReference type="ARBA" id="ARBA00022553"/>
    </source>
</evidence>
<dbReference type="Proteomes" id="UP000029413">
    <property type="component" value="Chromosome 2"/>
</dbReference>
<organism evidence="22 23">
    <name type="scientific">Burkholderia cenocepacia</name>
    <dbReference type="NCBI Taxonomy" id="95486"/>
    <lineage>
        <taxon>Bacteria</taxon>
        <taxon>Pseudomonadati</taxon>
        <taxon>Pseudomonadota</taxon>
        <taxon>Betaproteobacteria</taxon>
        <taxon>Burkholderiales</taxon>
        <taxon>Burkholderiaceae</taxon>
        <taxon>Burkholderia</taxon>
        <taxon>Burkholderia cepacia complex</taxon>
    </lineage>
</organism>
<dbReference type="EMBL" id="CP007784">
    <property type="protein sequence ID" value="AIO34536.1"/>
    <property type="molecule type" value="Genomic_DNA"/>
</dbReference>
<comment type="function">
    <text evidence="16">Member of the two-component regulatory system BvgS/BvgA. Phosphorylates BvgA via a four-step phosphorelay in response to environmental signals.</text>
</comment>
<evidence type="ECO:0000256" key="7">
    <source>
        <dbReference type="ARBA" id="ARBA00022692"/>
    </source>
</evidence>
<reference evidence="22 23" key="1">
    <citation type="submission" date="2014-05" db="EMBL/GenBank/DDBJ databases">
        <authorList>
            <person name="Bishop-Lilly K.A."/>
            <person name="Broomall S.M."/>
            <person name="Chain P.S."/>
            <person name="Chertkov O."/>
            <person name="Coyne S.R."/>
            <person name="Daligault H.E."/>
            <person name="Davenport K.W."/>
            <person name="Erkkila T."/>
            <person name="Frey K.G."/>
            <person name="Gibbons H.S."/>
            <person name="Gu W."/>
            <person name="Jaissle J."/>
            <person name="Johnson S.L."/>
            <person name="Koroleva G.I."/>
            <person name="Ladner J.T."/>
            <person name="Lo C.-C."/>
            <person name="Minogue T.D."/>
            <person name="Munk C."/>
            <person name="Palacios G.F."/>
            <person name="Redden C.L."/>
            <person name="Rosenzweig C.N."/>
            <person name="Scholz M.B."/>
            <person name="Teshima H."/>
            <person name="Xu Y."/>
        </authorList>
    </citation>
    <scope>NUCLEOTIDE SEQUENCE [LARGE SCALE GENOMIC DNA]</scope>
    <source>
        <strain evidence="22 23">DDS 22E-1</strain>
    </source>
</reference>
<dbReference type="SUPFAM" id="SSF47226">
    <property type="entry name" value="Histidine-containing phosphotransfer domain, HPT domain"/>
    <property type="match status" value="1"/>
</dbReference>
<keyword evidence="4" id="KW-1003">Cell membrane</keyword>
<evidence type="ECO:0000256" key="4">
    <source>
        <dbReference type="ARBA" id="ARBA00022475"/>
    </source>
</evidence>
<dbReference type="GO" id="GO:0005524">
    <property type="term" value="F:ATP binding"/>
    <property type="evidence" value="ECO:0007669"/>
    <property type="project" value="UniProtKB-KW"/>
</dbReference>
<keyword evidence="8" id="KW-0732">Signal</keyword>
<keyword evidence="7 19" id="KW-0812">Transmembrane</keyword>
<dbReference type="InterPro" id="IPR036641">
    <property type="entry name" value="HPT_dom_sf"/>
</dbReference>
<protein>
    <recommendedName>
        <fullName evidence="17">Virulence sensor protein BvgS</fullName>
        <ecNumber evidence="3">2.7.13.3</ecNumber>
    </recommendedName>
</protein>
<dbReference type="SUPFAM" id="SSF55874">
    <property type="entry name" value="ATPase domain of HSP90 chaperone/DNA topoisomerase II/histidine kinase"/>
    <property type="match status" value="1"/>
</dbReference>
<evidence type="ECO:0000259" key="20">
    <source>
        <dbReference type="PROSITE" id="PS50109"/>
    </source>
</evidence>
<dbReference type="InterPro" id="IPR004358">
    <property type="entry name" value="Sig_transdc_His_kin-like_C"/>
</dbReference>
<dbReference type="Pfam" id="PF00512">
    <property type="entry name" value="HisKA"/>
    <property type="match status" value="1"/>
</dbReference>
<dbReference type="Gene3D" id="1.10.287.130">
    <property type="match status" value="1"/>
</dbReference>
<accession>A0AAN0VP45</accession>
<dbReference type="Pfam" id="PF00072">
    <property type="entry name" value="Response_reg"/>
    <property type="match status" value="1"/>
</dbReference>
<evidence type="ECO:0000256" key="16">
    <source>
        <dbReference type="ARBA" id="ARBA00058004"/>
    </source>
</evidence>
<dbReference type="SMART" id="SM00388">
    <property type="entry name" value="HisKA"/>
    <property type="match status" value="1"/>
</dbReference>
<keyword evidence="12 19" id="KW-1133">Transmembrane helix</keyword>
<evidence type="ECO:0000256" key="12">
    <source>
        <dbReference type="ARBA" id="ARBA00022989"/>
    </source>
</evidence>
<dbReference type="CDD" id="cd16922">
    <property type="entry name" value="HATPase_EvgS-ArcB-TorS-like"/>
    <property type="match status" value="1"/>
</dbReference>
<keyword evidence="14" id="KW-0843">Virulence</keyword>
<evidence type="ECO:0000256" key="10">
    <source>
        <dbReference type="ARBA" id="ARBA00022777"/>
    </source>
</evidence>
<comment type="catalytic activity">
    <reaction evidence="1">
        <text>ATP + protein L-histidine = ADP + protein N-phospho-L-histidine.</text>
        <dbReference type="EC" id="2.7.13.3"/>
    </reaction>
</comment>
<dbReference type="SUPFAM" id="SSF52172">
    <property type="entry name" value="CheY-like"/>
    <property type="match status" value="1"/>
</dbReference>
<dbReference type="InterPro" id="IPR036890">
    <property type="entry name" value="HATPase_C_sf"/>
</dbReference>
<evidence type="ECO:0000256" key="11">
    <source>
        <dbReference type="ARBA" id="ARBA00022840"/>
    </source>
</evidence>
<dbReference type="InterPro" id="IPR001789">
    <property type="entry name" value="Sig_transdc_resp-reg_receiver"/>
</dbReference>
<evidence type="ECO:0000256" key="15">
    <source>
        <dbReference type="ARBA" id="ARBA00023136"/>
    </source>
</evidence>
<dbReference type="PROSITE" id="PS50110">
    <property type="entry name" value="RESPONSE_REGULATORY"/>
    <property type="match status" value="1"/>
</dbReference>
<dbReference type="SMART" id="SM00448">
    <property type="entry name" value="REC"/>
    <property type="match status" value="1"/>
</dbReference>
<keyword evidence="13" id="KW-0902">Two-component regulatory system</keyword>
<dbReference type="Pfam" id="PF02518">
    <property type="entry name" value="HATPase_c"/>
    <property type="match status" value="1"/>
</dbReference>
<feature type="transmembrane region" description="Helical" evidence="19">
    <location>
        <begin position="32"/>
        <end position="54"/>
    </location>
</feature>
<keyword evidence="6" id="KW-0808">Transferase</keyword>
<evidence type="ECO:0000256" key="3">
    <source>
        <dbReference type="ARBA" id="ARBA00012438"/>
    </source>
</evidence>
<dbReference type="InterPro" id="IPR036097">
    <property type="entry name" value="HisK_dim/P_sf"/>
</dbReference>
<dbReference type="InterPro" id="IPR003661">
    <property type="entry name" value="HisK_dim/P_dom"/>
</dbReference>
<keyword evidence="11" id="KW-0067">ATP-binding</keyword>
<evidence type="ECO:0000256" key="14">
    <source>
        <dbReference type="ARBA" id="ARBA00023026"/>
    </source>
</evidence>
<name>A0AAN0VP45_9BURK</name>
<dbReference type="FunFam" id="3.30.565.10:FF:000010">
    <property type="entry name" value="Sensor histidine kinase RcsC"/>
    <property type="match status" value="1"/>
</dbReference>
<evidence type="ECO:0000256" key="18">
    <source>
        <dbReference type="PROSITE-ProRule" id="PRU00169"/>
    </source>
</evidence>
<dbReference type="EC" id="2.7.13.3" evidence="3"/>
<dbReference type="InterPro" id="IPR003594">
    <property type="entry name" value="HATPase_dom"/>
</dbReference>
<dbReference type="FunFam" id="1.10.287.130:FF:000004">
    <property type="entry name" value="Ethylene receptor 1"/>
    <property type="match status" value="1"/>
</dbReference>
<keyword evidence="15 19" id="KW-0472">Membrane</keyword>
<feature type="modified residue" description="4-aspartylphosphate" evidence="18">
    <location>
        <position position="825"/>
    </location>
</feature>
<evidence type="ECO:0000256" key="2">
    <source>
        <dbReference type="ARBA" id="ARBA00004651"/>
    </source>
</evidence>
<dbReference type="GO" id="GO:0005886">
    <property type="term" value="C:plasma membrane"/>
    <property type="evidence" value="ECO:0007669"/>
    <property type="project" value="UniProtKB-SubCell"/>
</dbReference>
<sequence>MPTKLKLLAAPDGAASGKRFEPARVRRQQRSLLYGGGVAVTVFIVACATLVALLDVYDFLARSRSAFLGREAELHAELQIANVLLTHHVDSMEMFASAGARPTPDQLRQFTDTNGRMIVRSRTGQPSVAAFADITPDHPAGSYAACLALLTGQADVMVVPMPHTANAGLSAYLACANQDFIGIVGLAPVGRAFDRLPAIDVHALLRDVRPRRGEGVALRSVDGRDDATLTTRSDPLLGRSVLRLTRPVLDAAGQPVAWLVINTRARVGELMTPDHVDETRALIDRHGTVAIGQPADAALVERALAFSGDPQGGRAALHRIGTRFVISDRLPESDLVLMTTFSWRSVATALAPSLGATAGTALFALAVLWLTIRAFDRRALRPAYRRAIRLIESESLNRMLIHTAPAGLALVSLADGDVIVRNDTMARYDEQAAGTPLGKRLWHAYRDGRDGGGSARVVRCELAIDPDRPDSAYVAANIMRTRYRGVDALLCTLLDITARRQTEQKLQEARAAAEYANKAKSTFLATMSHEIRTPLNAIIGNLELMGHAPLAPTERRRLETVASSSDALLRIINDVLDLSKAESNQMTIERIPFDVGDMLRDVVAFYRPLADAKGLTLASRIAPALSDGHVGDPVRLRQIVSNLIDNAIKFTERGSVTIDAQLSSPDAGPRCVEIRVTDTGIGIPADNLPTLFDVYLQADTSIYRRFGGTGLGLPLCRRLARLMHGELTVDSTAGEGTTVLVALPLPEAPRGWRGAEPPRDAFAVDATPHADARPMRVLVAEDHPASRALLRDQLELLQHDATIVTNGIEAMRAFFGAPFDVVLTDLGMPELDGYALANFLREQHTRVPVIAMTAYATEEDYRRCEQVGVAEVVLKPLSIAVLDAVLRRHAGAGEHAAAGREPARRDEPPAMSDEIRETLRTATLQSMASIDAALARRDLATIGVELHSMRGGFALAGDTVASDACAAMERAVGAHAFDAHAFDADWQDFRHAIGQALVRLEG</sequence>
<dbReference type="InterPro" id="IPR011006">
    <property type="entry name" value="CheY-like_superfamily"/>
</dbReference>
<evidence type="ECO:0000256" key="1">
    <source>
        <dbReference type="ARBA" id="ARBA00000085"/>
    </source>
</evidence>
<dbReference type="GO" id="GO:0000155">
    <property type="term" value="F:phosphorelay sensor kinase activity"/>
    <property type="evidence" value="ECO:0007669"/>
    <property type="project" value="InterPro"/>
</dbReference>
<evidence type="ECO:0000256" key="6">
    <source>
        <dbReference type="ARBA" id="ARBA00022679"/>
    </source>
</evidence>
<keyword evidence="10" id="KW-0418">Kinase</keyword>
<evidence type="ECO:0000256" key="17">
    <source>
        <dbReference type="ARBA" id="ARBA00070152"/>
    </source>
</evidence>
<feature type="domain" description="Histidine kinase" evidence="20">
    <location>
        <begin position="526"/>
        <end position="747"/>
    </location>
</feature>
<dbReference type="Gene3D" id="3.40.50.2300">
    <property type="match status" value="1"/>
</dbReference>
<keyword evidence="5 18" id="KW-0597">Phosphoprotein</keyword>
<evidence type="ECO:0000256" key="13">
    <source>
        <dbReference type="ARBA" id="ARBA00023012"/>
    </source>
</evidence>